<feature type="coiled-coil region" evidence="1">
    <location>
        <begin position="50"/>
        <end position="99"/>
    </location>
</feature>
<accession>A0A1F5WNF0</accession>
<keyword evidence="1" id="KW-0175">Coiled coil</keyword>
<name>A0A1F5WNF0_9BACT</name>
<dbReference type="EMBL" id="MFHT01000031">
    <property type="protein sequence ID" value="OGF77183.1"/>
    <property type="molecule type" value="Genomic_DNA"/>
</dbReference>
<organism evidence="2 3">
    <name type="scientific">Candidatus Giovannonibacteria bacterium RIFCSPHIGHO2_12_FULL_43_15</name>
    <dbReference type="NCBI Taxonomy" id="1798341"/>
    <lineage>
        <taxon>Bacteria</taxon>
        <taxon>Candidatus Giovannoniibacteriota</taxon>
    </lineage>
</organism>
<evidence type="ECO:0000313" key="2">
    <source>
        <dbReference type="EMBL" id="OGF77183.1"/>
    </source>
</evidence>
<dbReference type="Proteomes" id="UP000177723">
    <property type="component" value="Unassembled WGS sequence"/>
</dbReference>
<evidence type="ECO:0000313" key="3">
    <source>
        <dbReference type="Proteomes" id="UP000177723"/>
    </source>
</evidence>
<proteinExistence type="predicted"/>
<dbReference type="Gene3D" id="3.90.20.10">
    <property type="match status" value="1"/>
</dbReference>
<sequence length="103" mass="11953">MTINFLDIDLKHMAKKTTLDDLARMMKKGFDETASKKDMASGFKEVDEQFNVVDKRLNEVNERLDKIEKRVARMDAAIFVDHKRRIQKLEADVELLKDVAGIK</sequence>
<dbReference type="AlphaFoldDB" id="A0A1F5WNF0"/>
<gene>
    <name evidence="2" type="ORF">A3F23_01400</name>
</gene>
<reference evidence="2 3" key="1">
    <citation type="journal article" date="2016" name="Nat. Commun.">
        <title>Thousands of microbial genomes shed light on interconnected biogeochemical processes in an aquifer system.</title>
        <authorList>
            <person name="Anantharaman K."/>
            <person name="Brown C.T."/>
            <person name="Hug L.A."/>
            <person name="Sharon I."/>
            <person name="Castelle C.J."/>
            <person name="Probst A.J."/>
            <person name="Thomas B.C."/>
            <person name="Singh A."/>
            <person name="Wilkins M.J."/>
            <person name="Karaoz U."/>
            <person name="Brodie E.L."/>
            <person name="Williams K.H."/>
            <person name="Hubbard S.S."/>
            <person name="Banfield J.F."/>
        </authorList>
    </citation>
    <scope>NUCLEOTIDE SEQUENCE [LARGE SCALE GENOMIC DNA]</scope>
</reference>
<evidence type="ECO:0000256" key="1">
    <source>
        <dbReference type="SAM" id="Coils"/>
    </source>
</evidence>
<comment type="caution">
    <text evidence="2">The sequence shown here is derived from an EMBL/GenBank/DDBJ whole genome shotgun (WGS) entry which is preliminary data.</text>
</comment>
<protein>
    <submittedName>
        <fullName evidence="2">Uncharacterized protein</fullName>
    </submittedName>
</protein>